<dbReference type="AlphaFoldDB" id="A0A1F7JG33"/>
<keyword evidence="2" id="KW-0547">Nucleotide-binding</keyword>
<dbReference type="InterPro" id="IPR040198">
    <property type="entry name" value="Fido_containing"/>
</dbReference>
<dbReference type="SUPFAM" id="SSF46785">
    <property type="entry name" value="Winged helix' DNA-binding domain"/>
    <property type="match status" value="1"/>
</dbReference>
<feature type="binding site" evidence="2">
    <location>
        <begin position="206"/>
        <end position="213"/>
    </location>
    <ligand>
        <name>ATP</name>
        <dbReference type="ChEBI" id="CHEBI:30616"/>
    </ligand>
</feature>
<dbReference type="PROSITE" id="PS51459">
    <property type="entry name" value="FIDO"/>
    <property type="match status" value="1"/>
</dbReference>
<dbReference type="PANTHER" id="PTHR13504:SF38">
    <property type="entry name" value="FIDO DOMAIN-CONTAINING PROTEIN"/>
    <property type="match status" value="1"/>
</dbReference>
<dbReference type="InterPro" id="IPR036597">
    <property type="entry name" value="Fido-like_dom_sf"/>
</dbReference>
<sequence length="353" mass="40602">MVNISKFDTRLESLPANILTLIASIDELKGRWTAGVNLHPQILGRLKQSVLITSTGASTRIEGAKLSDTEVEDLMKGISVQKFKDRDAQEVKGYYELLKKVFDSWQSIKINEGTIKHFHQEILKYVDKDTFHRGQYKITENKVQMVDAKGNIVGTIFDTTPVYLTPIEMQELVEWTTEALKNKNYHCLLVIGNFVVEFLKVHPFRDGNGRLSRILTNLFMLQAGYLYMPYVSHERLVEEKKQEYYVSLRKAQNTFKSEKPDIVPWLTFFLNIILEQSKEAVNLLAADNVEKTLSEKQLAVLEYLEKAKEATPSDITKKTEIARPTVNQALKKLLKLKKTERIGMGRSTRYRIL</sequence>
<dbReference type="Pfam" id="PF12802">
    <property type="entry name" value="MarR_2"/>
    <property type="match status" value="1"/>
</dbReference>
<dbReference type="Pfam" id="PF02661">
    <property type="entry name" value="Fic"/>
    <property type="match status" value="1"/>
</dbReference>
<feature type="domain" description="Fido" evidence="3">
    <location>
        <begin position="110"/>
        <end position="271"/>
    </location>
</feature>
<organism evidence="4 5">
    <name type="scientific">Candidatus Roizmanbacteria bacterium RIFCSPLOWO2_02_FULL_36_11</name>
    <dbReference type="NCBI Taxonomy" id="1802071"/>
    <lineage>
        <taxon>Bacteria</taxon>
        <taxon>Candidatus Roizmaniibacteriota</taxon>
    </lineage>
</organism>
<dbReference type="EMBL" id="MGAV01000014">
    <property type="protein sequence ID" value="OGK54570.1"/>
    <property type="molecule type" value="Genomic_DNA"/>
</dbReference>
<dbReference type="InterPro" id="IPR036388">
    <property type="entry name" value="WH-like_DNA-bd_sf"/>
</dbReference>
<keyword evidence="2" id="KW-0067">ATP-binding</keyword>
<evidence type="ECO:0000256" key="2">
    <source>
        <dbReference type="PIRSR" id="PIRSR640198-2"/>
    </source>
</evidence>
<evidence type="ECO:0000313" key="4">
    <source>
        <dbReference type="EMBL" id="OGK54570.1"/>
    </source>
</evidence>
<feature type="active site" evidence="1">
    <location>
        <position position="202"/>
    </location>
</feature>
<dbReference type="InterPro" id="IPR000835">
    <property type="entry name" value="HTH_MarR-typ"/>
</dbReference>
<proteinExistence type="predicted"/>
<protein>
    <recommendedName>
        <fullName evidence="3">Fido domain-containing protein</fullName>
    </recommendedName>
</protein>
<name>A0A1F7JG33_9BACT</name>
<evidence type="ECO:0000259" key="3">
    <source>
        <dbReference type="PROSITE" id="PS51459"/>
    </source>
</evidence>
<evidence type="ECO:0000256" key="1">
    <source>
        <dbReference type="PIRSR" id="PIRSR640198-1"/>
    </source>
</evidence>
<dbReference type="GO" id="GO:0005524">
    <property type="term" value="F:ATP binding"/>
    <property type="evidence" value="ECO:0007669"/>
    <property type="project" value="UniProtKB-KW"/>
</dbReference>
<reference evidence="4 5" key="1">
    <citation type="journal article" date="2016" name="Nat. Commun.">
        <title>Thousands of microbial genomes shed light on interconnected biogeochemical processes in an aquifer system.</title>
        <authorList>
            <person name="Anantharaman K."/>
            <person name="Brown C.T."/>
            <person name="Hug L.A."/>
            <person name="Sharon I."/>
            <person name="Castelle C.J."/>
            <person name="Probst A.J."/>
            <person name="Thomas B.C."/>
            <person name="Singh A."/>
            <person name="Wilkins M.J."/>
            <person name="Karaoz U."/>
            <person name="Brodie E.L."/>
            <person name="Williams K.H."/>
            <person name="Hubbard S.S."/>
            <person name="Banfield J.F."/>
        </authorList>
    </citation>
    <scope>NUCLEOTIDE SEQUENCE [LARGE SCALE GENOMIC DNA]</scope>
</reference>
<dbReference type="Gene3D" id="1.10.3290.10">
    <property type="entry name" value="Fido-like domain"/>
    <property type="match status" value="1"/>
</dbReference>
<dbReference type="Gene3D" id="1.10.10.10">
    <property type="entry name" value="Winged helix-like DNA-binding domain superfamily/Winged helix DNA-binding domain"/>
    <property type="match status" value="1"/>
</dbReference>
<dbReference type="PANTHER" id="PTHR13504">
    <property type="entry name" value="FIDO DOMAIN-CONTAINING PROTEIN DDB_G0283145"/>
    <property type="match status" value="1"/>
</dbReference>
<evidence type="ECO:0000313" key="5">
    <source>
        <dbReference type="Proteomes" id="UP000177418"/>
    </source>
</evidence>
<comment type="caution">
    <text evidence="4">The sequence shown here is derived from an EMBL/GenBank/DDBJ whole genome shotgun (WGS) entry which is preliminary data.</text>
</comment>
<dbReference type="SUPFAM" id="SSF140931">
    <property type="entry name" value="Fic-like"/>
    <property type="match status" value="1"/>
</dbReference>
<dbReference type="InterPro" id="IPR036390">
    <property type="entry name" value="WH_DNA-bd_sf"/>
</dbReference>
<gene>
    <name evidence="4" type="ORF">A3H78_01645</name>
</gene>
<dbReference type="InterPro" id="IPR003812">
    <property type="entry name" value="Fido"/>
</dbReference>
<accession>A0A1F7JG33</accession>
<feature type="binding site" evidence="2">
    <location>
        <begin position="244"/>
        <end position="245"/>
    </location>
    <ligand>
        <name>ATP</name>
        <dbReference type="ChEBI" id="CHEBI:30616"/>
    </ligand>
</feature>
<dbReference type="Proteomes" id="UP000177418">
    <property type="component" value="Unassembled WGS sequence"/>
</dbReference>